<dbReference type="PANTHER" id="PTHR42897">
    <property type="entry name" value="PYRUVATE SYNTHASE SUBUNIT PORB"/>
    <property type="match status" value="1"/>
</dbReference>
<name>A0AAJ5ZHN0_9CHLR</name>
<evidence type="ECO:0000313" key="3">
    <source>
        <dbReference type="EMBL" id="WFG38283.1"/>
    </source>
</evidence>
<evidence type="ECO:0000259" key="2">
    <source>
        <dbReference type="Pfam" id="PF02775"/>
    </source>
</evidence>
<dbReference type="SUPFAM" id="SSF52518">
    <property type="entry name" value="Thiamin diphosphate-binding fold (THDP-binding)"/>
    <property type="match status" value="1"/>
</dbReference>
<dbReference type="PANTHER" id="PTHR42897:SF2">
    <property type="entry name" value="PYRUVATE SYNTHASE SUBUNIT PORB"/>
    <property type="match status" value="1"/>
</dbReference>
<dbReference type="GO" id="GO:0030976">
    <property type="term" value="F:thiamine pyrophosphate binding"/>
    <property type="evidence" value="ECO:0007669"/>
    <property type="project" value="InterPro"/>
</dbReference>
<dbReference type="InterPro" id="IPR011766">
    <property type="entry name" value="TPP_enzyme_TPP-bd"/>
</dbReference>
<sequence length="313" mass="34290">MTLKLRDLSLKPDLFGNGHGLCAGCAEPVSVRQILSALENPPVVALATGCLEVSSTRFPDTTWKVPLIHSAFENSATTISGVEAAYKALVRKGRMEDRPLTFVVFAGDGATYDIGFQWLSGALERGHKFVYVCLNNEGYMNTGIQRSSATLLGAWTTTTPSGDARPGKPEWHKDMTKIVAAHGIPYVAQAASHNWKDLITKVRKAEQADGPAFINVLTPCDRGWRFEPEKTMEVSQLMVEAGLWPLYEVVNGKYKMTGARQKKRPVIDALLSQKRFSHITKNADDATIAGIQAKVDEEWDALQALCNMPVAAE</sequence>
<accession>A0AAJ5ZHN0</accession>
<dbReference type="Pfam" id="PF02775">
    <property type="entry name" value="TPP_enzyme_C"/>
    <property type="match status" value="1"/>
</dbReference>
<proteinExistence type="predicted"/>
<dbReference type="Gene3D" id="3.40.50.970">
    <property type="match status" value="1"/>
</dbReference>
<dbReference type="EMBL" id="CP046147">
    <property type="protein sequence ID" value="WFG38283.1"/>
    <property type="molecule type" value="Genomic_DNA"/>
</dbReference>
<organism evidence="3 4">
    <name type="scientific">Candidatus Lucifugimonas marina</name>
    <dbReference type="NCBI Taxonomy" id="3038979"/>
    <lineage>
        <taxon>Bacteria</taxon>
        <taxon>Bacillati</taxon>
        <taxon>Chloroflexota</taxon>
        <taxon>Dehalococcoidia</taxon>
        <taxon>SAR202 cluster</taxon>
        <taxon>Candidatus Lucifugimonadales</taxon>
        <taxon>Candidatus Lucifugimonadaceae</taxon>
        <taxon>Candidatus Lucifugimonas</taxon>
    </lineage>
</organism>
<evidence type="ECO:0000256" key="1">
    <source>
        <dbReference type="ARBA" id="ARBA00023002"/>
    </source>
</evidence>
<gene>
    <name evidence="3" type="ORF">GKO48_01220</name>
</gene>
<dbReference type="InterPro" id="IPR051479">
    <property type="entry name" value="PorB-like"/>
</dbReference>
<dbReference type="CDD" id="cd03376">
    <property type="entry name" value="TPP_PFOR_porB_like"/>
    <property type="match status" value="1"/>
</dbReference>
<keyword evidence="3" id="KW-0670">Pyruvate</keyword>
<feature type="domain" description="Thiamine pyrophosphate enzyme TPP-binding" evidence="2">
    <location>
        <begin position="48"/>
        <end position="216"/>
    </location>
</feature>
<reference evidence="3 4" key="1">
    <citation type="submission" date="2019-11" db="EMBL/GenBank/DDBJ databases">
        <authorList>
            <person name="Cho J.-C."/>
        </authorList>
    </citation>
    <scope>NUCLEOTIDE SEQUENCE [LARGE SCALE GENOMIC DNA]</scope>
    <source>
        <strain evidence="3 4">JH1073</strain>
    </source>
</reference>
<keyword evidence="4" id="KW-1185">Reference proteome</keyword>
<dbReference type="GO" id="GO:0016491">
    <property type="term" value="F:oxidoreductase activity"/>
    <property type="evidence" value="ECO:0007669"/>
    <property type="project" value="UniProtKB-KW"/>
</dbReference>
<reference evidence="4" key="2">
    <citation type="submission" date="2023-06" db="EMBL/GenBank/DDBJ databases">
        <title>Pangenomics reveal diversification of enzyme families and niche specialization in globally abundant SAR202 bacteria.</title>
        <authorList>
            <person name="Saw J.H.W."/>
        </authorList>
    </citation>
    <scope>NUCLEOTIDE SEQUENCE [LARGE SCALE GENOMIC DNA]</scope>
    <source>
        <strain evidence="4">JH1073</strain>
    </source>
</reference>
<dbReference type="Proteomes" id="UP001219901">
    <property type="component" value="Chromosome"/>
</dbReference>
<dbReference type="AlphaFoldDB" id="A0AAJ5ZHN0"/>
<dbReference type="RefSeq" id="WP_342824661.1">
    <property type="nucleotide sequence ID" value="NZ_CP046146.1"/>
</dbReference>
<dbReference type="InterPro" id="IPR029061">
    <property type="entry name" value="THDP-binding"/>
</dbReference>
<protein>
    <submittedName>
        <fullName evidence="3">Pyruvate ferredoxin oxidoreductase</fullName>
    </submittedName>
</protein>
<keyword evidence="1" id="KW-0560">Oxidoreductase</keyword>
<evidence type="ECO:0000313" key="4">
    <source>
        <dbReference type="Proteomes" id="UP001219901"/>
    </source>
</evidence>